<evidence type="ECO:0000313" key="13">
    <source>
        <dbReference type="EMBL" id="MFD0318971.1"/>
    </source>
</evidence>
<reference evidence="14" key="1">
    <citation type="journal article" date="2019" name="Int. J. Syst. Evol. Microbiol.">
        <title>The Global Catalogue of Microorganisms (GCM) 10K type strain sequencing project: providing services to taxonomists for standard genome sequencing and annotation.</title>
        <authorList>
            <consortium name="The Broad Institute Genomics Platform"/>
            <consortium name="The Broad Institute Genome Sequencing Center for Infectious Disease"/>
            <person name="Wu L."/>
            <person name="Ma J."/>
        </authorList>
    </citation>
    <scope>NUCLEOTIDE SEQUENCE [LARGE SCALE GENOMIC DNA]</scope>
    <source>
        <strain evidence="14">CGMCC 4.7400</strain>
    </source>
</reference>
<dbReference type="CDD" id="cd16917">
    <property type="entry name" value="HATPase_UhpB-NarQ-NarX-like"/>
    <property type="match status" value="1"/>
</dbReference>
<evidence type="ECO:0000256" key="9">
    <source>
        <dbReference type="SAM" id="MobiDB-lite"/>
    </source>
</evidence>
<comment type="caution">
    <text evidence="13">The sequence shown here is derived from an EMBL/GenBank/DDBJ whole genome shotgun (WGS) entry which is preliminary data.</text>
</comment>
<keyword evidence="6 13" id="KW-0418">Kinase</keyword>
<evidence type="ECO:0000256" key="2">
    <source>
        <dbReference type="ARBA" id="ARBA00012438"/>
    </source>
</evidence>
<gene>
    <name evidence="13" type="ORF">ACFQZ6_33095</name>
</gene>
<dbReference type="EC" id="2.7.13.3" evidence="2"/>
<sequence>MNPTAPHTEPPDGTDGSAPRGRRGPFARWPRGADAALAAVLFTLAALLRDGPGDSASLRPARDLLHPALLLIAVAAGALCWRRRRPVAVLWVTLAAWAPTLGTTYSTMGGLVIVALYGVGRYADDHRWGPPGVAVAVAVAALVLEGLFHATPWGDVGFGAAVFAGAWYLGRRLRLRAEHAARERRERAAEARRAATQERTHIARELHDVVAHRVSMMTVQAGAARMVAAEDPDGAREAMAAVEEAGRQALDELRHLLGVLRPDAERDGLGPQPGLADLPRLVAQVREAGLRVSVTGAPPGPLPARVDLSAYRIVQEALTNVLKHSGPGTHAEIRLDDTGDCLTIEVLDDGHGAAVRSVSTAHEGLPGHGVVGMRERALLLGGGLDAGPRPGGGFRLAARLPVKGEPT</sequence>
<dbReference type="InterPro" id="IPR050482">
    <property type="entry name" value="Sensor_HK_TwoCompSys"/>
</dbReference>
<feature type="transmembrane region" description="Helical" evidence="10">
    <location>
        <begin position="128"/>
        <end position="148"/>
    </location>
</feature>
<evidence type="ECO:0000256" key="4">
    <source>
        <dbReference type="ARBA" id="ARBA00022679"/>
    </source>
</evidence>
<organism evidence="13 14">
    <name type="scientific">Streptomyces flavalbus</name>
    <dbReference type="NCBI Taxonomy" id="2665155"/>
    <lineage>
        <taxon>Bacteria</taxon>
        <taxon>Bacillati</taxon>
        <taxon>Actinomycetota</taxon>
        <taxon>Actinomycetes</taxon>
        <taxon>Kitasatosporales</taxon>
        <taxon>Streptomycetaceae</taxon>
        <taxon>Streptomyces</taxon>
    </lineage>
</organism>
<evidence type="ECO:0000256" key="6">
    <source>
        <dbReference type="ARBA" id="ARBA00022777"/>
    </source>
</evidence>
<accession>A0ABW2WHM8</accession>
<evidence type="ECO:0000259" key="12">
    <source>
        <dbReference type="Pfam" id="PF07730"/>
    </source>
</evidence>
<dbReference type="GO" id="GO:0016301">
    <property type="term" value="F:kinase activity"/>
    <property type="evidence" value="ECO:0007669"/>
    <property type="project" value="UniProtKB-KW"/>
</dbReference>
<dbReference type="Gene3D" id="1.20.5.1930">
    <property type="match status" value="1"/>
</dbReference>
<dbReference type="RefSeq" id="WP_381616850.1">
    <property type="nucleotide sequence ID" value="NZ_JBHTEB010000001.1"/>
</dbReference>
<dbReference type="EMBL" id="JBHTEB010000001">
    <property type="protein sequence ID" value="MFD0318971.1"/>
    <property type="molecule type" value="Genomic_DNA"/>
</dbReference>
<comment type="catalytic activity">
    <reaction evidence="1">
        <text>ATP + protein L-histidine = ADP + protein N-phospho-L-histidine.</text>
        <dbReference type="EC" id="2.7.13.3"/>
    </reaction>
</comment>
<evidence type="ECO:0000313" key="14">
    <source>
        <dbReference type="Proteomes" id="UP001597023"/>
    </source>
</evidence>
<keyword evidence="4" id="KW-0808">Transferase</keyword>
<dbReference type="Proteomes" id="UP001597023">
    <property type="component" value="Unassembled WGS sequence"/>
</dbReference>
<evidence type="ECO:0000256" key="8">
    <source>
        <dbReference type="ARBA" id="ARBA00023012"/>
    </source>
</evidence>
<name>A0ABW2WHM8_9ACTN</name>
<keyword evidence="10" id="KW-0812">Transmembrane</keyword>
<keyword evidence="10" id="KW-0472">Membrane</keyword>
<dbReference type="Gene3D" id="3.30.565.10">
    <property type="entry name" value="Histidine kinase-like ATPase, C-terminal domain"/>
    <property type="match status" value="1"/>
</dbReference>
<keyword evidence="5" id="KW-0547">Nucleotide-binding</keyword>
<keyword evidence="14" id="KW-1185">Reference proteome</keyword>
<evidence type="ECO:0000256" key="1">
    <source>
        <dbReference type="ARBA" id="ARBA00000085"/>
    </source>
</evidence>
<proteinExistence type="predicted"/>
<dbReference type="Pfam" id="PF07730">
    <property type="entry name" value="HisKA_3"/>
    <property type="match status" value="1"/>
</dbReference>
<dbReference type="PANTHER" id="PTHR24421:SF10">
    <property type="entry name" value="NITRATE_NITRITE SENSOR PROTEIN NARQ"/>
    <property type="match status" value="1"/>
</dbReference>
<evidence type="ECO:0000256" key="10">
    <source>
        <dbReference type="SAM" id="Phobius"/>
    </source>
</evidence>
<evidence type="ECO:0000256" key="5">
    <source>
        <dbReference type="ARBA" id="ARBA00022741"/>
    </source>
</evidence>
<keyword evidence="10" id="KW-1133">Transmembrane helix</keyword>
<dbReference type="InterPro" id="IPR003594">
    <property type="entry name" value="HATPase_dom"/>
</dbReference>
<feature type="region of interest" description="Disordered" evidence="9">
    <location>
        <begin position="1"/>
        <end position="25"/>
    </location>
</feature>
<evidence type="ECO:0000256" key="3">
    <source>
        <dbReference type="ARBA" id="ARBA00022553"/>
    </source>
</evidence>
<feature type="domain" description="Signal transduction histidine kinase subgroup 3 dimerisation and phosphoacceptor" evidence="12">
    <location>
        <begin position="198"/>
        <end position="264"/>
    </location>
</feature>
<dbReference type="Pfam" id="PF02518">
    <property type="entry name" value="HATPase_c"/>
    <property type="match status" value="1"/>
</dbReference>
<dbReference type="PANTHER" id="PTHR24421">
    <property type="entry name" value="NITRATE/NITRITE SENSOR PROTEIN NARX-RELATED"/>
    <property type="match status" value="1"/>
</dbReference>
<feature type="transmembrane region" description="Helical" evidence="10">
    <location>
        <begin position="64"/>
        <end position="81"/>
    </location>
</feature>
<feature type="transmembrane region" description="Helical" evidence="10">
    <location>
        <begin position="153"/>
        <end position="170"/>
    </location>
</feature>
<dbReference type="InterPro" id="IPR011712">
    <property type="entry name" value="Sig_transdc_His_kin_sub3_dim/P"/>
</dbReference>
<protein>
    <recommendedName>
        <fullName evidence="2">histidine kinase</fullName>
        <ecNumber evidence="2">2.7.13.3</ecNumber>
    </recommendedName>
</protein>
<evidence type="ECO:0000256" key="7">
    <source>
        <dbReference type="ARBA" id="ARBA00022840"/>
    </source>
</evidence>
<evidence type="ECO:0000259" key="11">
    <source>
        <dbReference type="Pfam" id="PF02518"/>
    </source>
</evidence>
<feature type="domain" description="Histidine kinase/HSP90-like ATPase" evidence="11">
    <location>
        <begin position="310"/>
        <end position="403"/>
    </location>
</feature>
<feature type="transmembrane region" description="Helical" evidence="10">
    <location>
        <begin position="88"/>
        <end position="116"/>
    </location>
</feature>
<keyword evidence="3" id="KW-0597">Phosphoprotein</keyword>
<dbReference type="InterPro" id="IPR036890">
    <property type="entry name" value="HATPase_C_sf"/>
</dbReference>
<dbReference type="SUPFAM" id="SSF55874">
    <property type="entry name" value="ATPase domain of HSP90 chaperone/DNA topoisomerase II/histidine kinase"/>
    <property type="match status" value="1"/>
</dbReference>
<keyword evidence="7" id="KW-0067">ATP-binding</keyword>
<keyword evidence="8" id="KW-0902">Two-component regulatory system</keyword>